<evidence type="ECO:0000256" key="1">
    <source>
        <dbReference type="SAM" id="MobiDB-lite"/>
    </source>
</evidence>
<proteinExistence type="predicted"/>
<dbReference type="AlphaFoldDB" id="A0AAV9U6Q8"/>
<evidence type="ECO:0000313" key="2">
    <source>
        <dbReference type="EMBL" id="KAK6335643.1"/>
    </source>
</evidence>
<sequence length="177" mass="19397">MFHHTIQFPPDDSDAEDAPPSVIEANQPSTNQTPTKKRRGQSASGDKGKSATDPAGQRRSKRLKAATGGGDRAQDSFGDNQHGVLPEEDLDRLRELGQAVERNLPPGYFDESPAAKPPLRAWQQAIVEVSRYYPGCENTELLKRKYTKEHPEVRAVTNAEDVWNRGGDTGEDSDGSA</sequence>
<feature type="region of interest" description="Disordered" evidence="1">
    <location>
        <begin position="1"/>
        <end position="84"/>
    </location>
</feature>
<reference evidence="2 3" key="1">
    <citation type="submission" date="2019-10" db="EMBL/GenBank/DDBJ databases">
        <authorList>
            <person name="Palmer J.M."/>
        </authorList>
    </citation>
    <scope>NUCLEOTIDE SEQUENCE [LARGE SCALE GENOMIC DNA]</scope>
    <source>
        <strain evidence="2 3">TWF696</strain>
    </source>
</reference>
<dbReference type="EMBL" id="JAVHNQ010000012">
    <property type="protein sequence ID" value="KAK6335643.1"/>
    <property type="molecule type" value="Genomic_DNA"/>
</dbReference>
<evidence type="ECO:0000313" key="3">
    <source>
        <dbReference type="Proteomes" id="UP001375240"/>
    </source>
</evidence>
<comment type="caution">
    <text evidence="2">The sequence shown here is derived from an EMBL/GenBank/DDBJ whole genome shotgun (WGS) entry which is preliminary data.</text>
</comment>
<organism evidence="2 3">
    <name type="scientific">Orbilia brochopaga</name>
    <dbReference type="NCBI Taxonomy" id="3140254"/>
    <lineage>
        <taxon>Eukaryota</taxon>
        <taxon>Fungi</taxon>
        <taxon>Dikarya</taxon>
        <taxon>Ascomycota</taxon>
        <taxon>Pezizomycotina</taxon>
        <taxon>Orbiliomycetes</taxon>
        <taxon>Orbiliales</taxon>
        <taxon>Orbiliaceae</taxon>
        <taxon>Orbilia</taxon>
    </lineage>
</organism>
<feature type="region of interest" description="Disordered" evidence="1">
    <location>
        <begin position="157"/>
        <end position="177"/>
    </location>
</feature>
<accession>A0AAV9U6Q8</accession>
<protein>
    <submittedName>
        <fullName evidence="2">Uncharacterized protein</fullName>
    </submittedName>
</protein>
<feature type="compositionally biased region" description="Polar residues" evidence="1">
    <location>
        <begin position="24"/>
        <end position="34"/>
    </location>
</feature>
<gene>
    <name evidence="2" type="ORF">TWF696_002410</name>
</gene>
<name>A0AAV9U6Q8_9PEZI</name>
<dbReference type="Proteomes" id="UP001375240">
    <property type="component" value="Unassembled WGS sequence"/>
</dbReference>
<keyword evidence="3" id="KW-1185">Reference proteome</keyword>